<evidence type="ECO:0000256" key="1">
    <source>
        <dbReference type="ARBA" id="ARBA00022679"/>
    </source>
</evidence>
<keyword evidence="4 5" id="KW-0067">ATP-binding</keyword>
<organism evidence="8 9">
    <name type="scientific">Undibacterium flavidum</name>
    <dbReference type="NCBI Taxonomy" id="2762297"/>
    <lineage>
        <taxon>Bacteria</taxon>
        <taxon>Pseudomonadati</taxon>
        <taxon>Pseudomonadota</taxon>
        <taxon>Betaproteobacteria</taxon>
        <taxon>Burkholderiales</taxon>
        <taxon>Oxalobacteraceae</taxon>
        <taxon>Undibacterium</taxon>
    </lineage>
</organism>
<dbReference type="EMBL" id="JACOGA010000025">
    <property type="protein sequence ID" value="MBC3875854.1"/>
    <property type="molecule type" value="Genomic_DNA"/>
</dbReference>
<evidence type="ECO:0000256" key="5">
    <source>
        <dbReference type="PROSITE-ProRule" id="PRU10141"/>
    </source>
</evidence>
<feature type="domain" description="Protein kinase" evidence="7">
    <location>
        <begin position="74"/>
        <end position="348"/>
    </location>
</feature>
<dbReference type="PANTHER" id="PTHR43289:SF6">
    <property type="entry name" value="SERINE_THREONINE-PROTEIN KINASE NEKL-3"/>
    <property type="match status" value="1"/>
</dbReference>
<evidence type="ECO:0000256" key="4">
    <source>
        <dbReference type="ARBA" id="ARBA00022840"/>
    </source>
</evidence>
<evidence type="ECO:0000313" key="9">
    <source>
        <dbReference type="Proteomes" id="UP000624279"/>
    </source>
</evidence>
<dbReference type="Proteomes" id="UP000624279">
    <property type="component" value="Unassembled WGS sequence"/>
</dbReference>
<dbReference type="PROSITE" id="PS50011">
    <property type="entry name" value="PROTEIN_KINASE_DOM"/>
    <property type="match status" value="1"/>
</dbReference>
<protein>
    <submittedName>
        <fullName evidence="8">Protein kinase</fullName>
    </submittedName>
</protein>
<dbReference type="GO" id="GO:0016301">
    <property type="term" value="F:kinase activity"/>
    <property type="evidence" value="ECO:0007669"/>
    <property type="project" value="UniProtKB-KW"/>
</dbReference>
<dbReference type="InterPro" id="IPR008271">
    <property type="entry name" value="Ser/Thr_kinase_AS"/>
</dbReference>
<evidence type="ECO:0000256" key="2">
    <source>
        <dbReference type="ARBA" id="ARBA00022741"/>
    </source>
</evidence>
<comment type="caution">
    <text evidence="8">The sequence shown here is derived from an EMBL/GenBank/DDBJ whole genome shotgun (WGS) entry which is preliminary data.</text>
</comment>
<keyword evidence="3 8" id="KW-0418">Kinase</keyword>
<feature type="region of interest" description="Disordered" evidence="6">
    <location>
        <begin position="424"/>
        <end position="451"/>
    </location>
</feature>
<feature type="binding site" evidence="5">
    <location>
        <position position="109"/>
    </location>
    <ligand>
        <name>ATP</name>
        <dbReference type="ChEBI" id="CHEBI:30616"/>
    </ligand>
</feature>
<feature type="region of interest" description="Disordered" evidence="6">
    <location>
        <begin position="239"/>
        <end position="263"/>
    </location>
</feature>
<dbReference type="SUPFAM" id="SSF56112">
    <property type="entry name" value="Protein kinase-like (PK-like)"/>
    <property type="match status" value="1"/>
</dbReference>
<keyword evidence="1" id="KW-0808">Transferase</keyword>
<dbReference type="InterPro" id="IPR017441">
    <property type="entry name" value="Protein_kinase_ATP_BS"/>
</dbReference>
<dbReference type="InterPro" id="IPR011009">
    <property type="entry name" value="Kinase-like_dom_sf"/>
</dbReference>
<sequence length="475" mass="53498">MMQKPLQKIRELRDLLNEGLLSQHEFEQRKNAILDNEFAPNGRLSANLNQEASGDDTDLGFIAGQEIGAQSKRYKLERLLGQGGMGQVWQVTDLATQAALGHSEKLALKILPAQLSQSTLHTRLLIEEASLVRKLAHEHIVRVYDWGRDPATNSYFIMMEYLDGEDLDSYLRKHQRCTWPQVLQMLLPVAHALHYAWDKHKLVHRDLKPSNLLLTKQGQVKLLDFGISARLVRMHNQTNSGAHTSGLANDRSPHAGTAGYRAPEAGNQSAQFTPALDVYAMAVMIYQLLEGVLPFGEYRHPQQQAKQAAGLNAAQWRVLQSGFAYAVSERPDSALALLEAMSASMNLLQVQQTKQTDAVLRTEVIASQSPLDLAAQQRAEQRRLRKEWESQRRQQASAALHALVEKQKRLRDVERLEQLGQLERRKKAEKLRPSPTTPGENSQTESLDRVQVSNVSWEDAQRYLAGLSQERGQPL</sequence>
<keyword evidence="2 5" id="KW-0547">Nucleotide-binding</keyword>
<dbReference type="PROSITE" id="PS00108">
    <property type="entry name" value="PROTEIN_KINASE_ST"/>
    <property type="match status" value="1"/>
</dbReference>
<reference evidence="8 9" key="1">
    <citation type="submission" date="2020-08" db="EMBL/GenBank/DDBJ databases">
        <title>Novel species isolated from subtropical streams in China.</title>
        <authorList>
            <person name="Lu H."/>
        </authorList>
    </citation>
    <scope>NUCLEOTIDE SEQUENCE [LARGE SCALE GENOMIC DNA]</scope>
    <source>
        <strain evidence="8 9">LX15W</strain>
    </source>
</reference>
<evidence type="ECO:0000256" key="3">
    <source>
        <dbReference type="ARBA" id="ARBA00022777"/>
    </source>
</evidence>
<evidence type="ECO:0000259" key="7">
    <source>
        <dbReference type="PROSITE" id="PS50011"/>
    </source>
</evidence>
<feature type="compositionally biased region" description="Polar residues" evidence="6">
    <location>
        <begin position="437"/>
        <end position="451"/>
    </location>
</feature>
<dbReference type="InterPro" id="IPR000719">
    <property type="entry name" value="Prot_kinase_dom"/>
</dbReference>
<proteinExistence type="predicted"/>
<dbReference type="PROSITE" id="PS00107">
    <property type="entry name" value="PROTEIN_KINASE_ATP"/>
    <property type="match status" value="1"/>
</dbReference>
<dbReference type="PANTHER" id="PTHR43289">
    <property type="entry name" value="MITOGEN-ACTIVATED PROTEIN KINASE KINASE KINASE 20-RELATED"/>
    <property type="match status" value="1"/>
</dbReference>
<dbReference type="Pfam" id="PF00069">
    <property type="entry name" value="Pkinase"/>
    <property type="match status" value="1"/>
</dbReference>
<keyword evidence="9" id="KW-1185">Reference proteome</keyword>
<dbReference type="SMART" id="SM00220">
    <property type="entry name" value="S_TKc"/>
    <property type="match status" value="1"/>
</dbReference>
<accession>A0ABR6YHD0</accession>
<dbReference type="Gene3D" id="1.10.510.10">
    <property type="entry name" value="Transferase(Phosphotransferase) domain 1"/>
    <property type="match status" value="1"/>
</dbReference>
<gene>
    <name evidence="8" type="ORF">H8K55_19855</name>
</gene>
<evidence type="ECO:0000313" key="8">
    <source>
        <dbReference type="EMBL" id="MBC3875854.1"/>
    </source>
</evidence>
<name>A0ABR6YHD0_9BURK</name>
<evidence type="ECO:0000256" key="6">
    <source>
        <dbReference type="SAM" id="MobiDB-lite"/>
    </source>
</evidence>
<dbReference type="CDD" id="cd14014">
    <property type="entry name" value="STKc_PknB_like"/>
    <property type="match status" value="1"/>
</dbReference>